<dbReference type="EMBL" id="JARBHB010000005">
    <property type="protein sequence ID" value="KAJ8884387.1"/>
    <property type="molecule type" value="Genomic_DNA"/>
</dbReference>
<organism evidence="1 2">
    <name type="scientific">Dryococelus australis</name>
    <dbReference type="NCBI Taxonomy" id="614101"/>
    <lineage>
        <taxon>Eukaryota</taxon>
        <taxon>Metazoa</taxon>
        <taxon>Ecdysozoa</taxon>
        <taxon>Arthropoda</taxon>
        <taxon>Hexapoda</taxon>
        <taxon>Insecta</taxon>
        <taxon>Pterygota</taxon>
        <taxon>Neoptera</taxon>
        <taxon>Polyneoptera</taxon>
        <taxon>Phasmatodea</taxon>
        <taxon>Verophasmatodea</taxon>
        <taxon>Anareolatae</taxon>
        <taxon>Phasmatidae</taxon>
        <taxon>Eurycanthinae</taxon>
        <taxon>Dryococelus</taxon>
    </lineage>
</organism>
<accession>A0ABQ9HJ73</accession>
<gene>
    <name evidence="1" type="ORF">PR048_016244</name>
</gene>
<reference evidence="1 2" key="1">
    <citation type="submission" date="2023-02" db="EMBL/GenBank/DDBJ databases">
        <title>LHISI_Scaffold_Assembly.</title>
        <authorList>
            <person name="Stuart O.P."/>
            <person name="Cleave R."/>
            <person name="Magrath M.J.L."/>
            <person name="Mikheyev A.S."/>
        </authorList>
    </citation>
    <scope>NUCLEOTIDE SEQUENCE [LARGE SCALE GENOMIC DNA]</scope>
    <source>
        <strain evidence="1">Daus_M_001</strain>
        <tissue evidence="1">Leg muscle</tissue>
    </source>
</reference>
<proteinExistence type="predicted"/>
<keyword evidence="2" id="KW-1185">Reference proteome</keyword>
<dbReference type="Proteomes" id="UP001159363">
    <property type="component" value="Chromosome 4"/>
</dbReference>
<evidence type="ECO:0000313" key="1">
    <source>
        <dbReference type="EMBL" id="KAJ8884387.1"/>
    </source>
</evidence>
<name>A0ABQ9HJ73_9NEOP</name>
<evidence type="ECO:0000313" key="2">
    <source>
        <dbReference type="Proteomes" id="UP001159363"/>
    </source>
</evidence>
<sequence>MIVILPDDADAVALTSDEENFHGNGAVNKQSYVRRVDVSHVWFPHGGATAHAARASKTVVWRIFPQHVISSFGDAP</sequence>
<comment type="caution">
    <text evidence="1">The sequence shown here is derived from an EMBL/GenBank/DDBJ whole genome shotgun (WGS) entry which is preliminary data.</text>
</comment>
<protein>
    <submittedName>
        <fullName evidence="1">Uncharacterized protein</fullName>
    </submittedName>
</protein>